<dbReference type="InterPro" id="IPR051402">
    <property type="entry name" value="KPR-Related"/>
</dbReference>
<dbReference type="FunFam" id="3.40.50.720:FF:000307">
    <property type="entry name" value="2-dehydropantoate 2-reductase"/>
    <property type="match status" value="1"/>
</dbReference>
<dbReference type="InterPro" id="IPR013752">
    <property type="entry name" value="KPA_reductase"/>
</dbReference>
<dbReference type="GO" id="GO:0005737">
    <property type="term" value="C:cytoplasm"/>
    <property type="evidence" value="ECO:0007669"/>
    <property type="project" value="TreeGrafter"/>
</dbReference>
<keyword evidence="6 11" id="KW-0566">Pantothenate biosynthesis</keyword>
<dbReference type="EMBL" id="MZXW01000054">
    <property type="protein sequence ID" value="RXT34473.1"/>
    <property type="molecule type" value="Genomic_DNA"/>
</dbReference>
<dbReference type="InterPro" id="IPR013328">
    <property type="entry name" value="6PGD_dom2"/>
</dbReference>
<dbReference type="Pfam" id="PF08546">
    <property type="entry name" value="ApbA_C"/>
    <property type="match status" value="1"/>
</dbReference>
<sequence>MRVLVIGAGALGGYYGACLVRAGADVTFLVRSKRAAQLRQDGLRVVSPHGDFALQPKILLADDLKEAFDVVLVGVKAYSLDDAMSQFAPAVGASTMILPVLNGLKHIDALTARFGAAKILGGLANVSAGLDADGRVVQFMANQTIVFGETRGAMSERVLALEALLKVPGIDVRASEAIMQDMWEKFVQLSTLAGITCLMRASIGDILAVPNGEQSIFRLFAECCAVATASGFEPRAPFIEFDRKLFTTLDSPLKASMLRDIERGSVTEAEHILGDMANRAGALGVDTPLLDLARAHVAAYEIGRRRAAG</sequence>
<evidence type="ECO:0000256" key="9">
    <source>
        <dbReference type="ARBA" id="ARBA00032024"/>
    </source>
</evidence>
<dbReference type="GO" id="GO:0015940">
    <property type="term" value="P:pantothenate biosynthetic process"/>
    <property type="evidence" value="ECO:0007669"/>
    <property type="project" value="UniProtKB-UniPathway"/>
</dbReference>
<comment type="caution">
    <text evidence="14">The sequence shown here is derived from an EMBL/GenBank/DDBJ whole genome shotgun (WGS) entry which is preliminary data.</text>
</comment>
<evidence type="ECO:0000256" key="1">
    <source>
        <dbReference type="ARBA" id="ARBA00002919"/>
    </source>
</evidence>
<comment type="pathway">
    <text evidence="2 11">Cofactor biosynthesis; (R)-pantothenate biosynthesis; (R)-pantoate from 3-methyl-2-oxobutanoate: step 2/2.</text>
</comment>
<comment type="function">
    <text evidence="1 11">Catalyzes the NADPH-dependent reduction of ketopantoate into pantoic acid.</text>
</comment>
<accession>A0A4Q1ULN9</accession>
<dbReference type="GO" id="GO:0008677">
    <property type="term" value="F:2-dehydropantoate 2-reductase activity"/>
    <property type="evidence" value="ECO:0007669"/>
    <property type="project" value="UniProtKB-EC"/>
</dbReference>
<dbReference type="PANTHER" id="PTHR21708">
    <property type="entry name" value="PROBABLE 2-DEHYDROPANTOATE 2-REDUCTASE"/>
    <property type="match status" value="1"/>
</dbReference>
<evidence type="ECO:0000313" key="14">
    <source>
        <dbReference type="EMBL" id="RXT34473.1"/>
    </source>
</evidence>
<dbReference type="OrthoDB" id="9796561at2"/>
<evidence type="ECO:0000256" key="6">
    <source>
        <dbReference type="ARBA" id="ARBA00022655"/>
    </source>
</evidence>
<proteinExistence type="inferred from homology"/>
<dbReference type="Gene3D" id="3.40.50.720">
    <property type="entry name" value="NAD(P)-binding Rossmann-like Domain"/>
    <property type="match status" value="1"/>
</dbReference>
<dbReference type="InterPro" id="IPR003710">
    <property type="entry name" value="ApbA"/>
</dbReference>
<evidence type="ECO:0000256" key="7">
    <source>
        <dbReference type="ARBA" id="ARBA00022857"/>
    </source>
</evidence>
<evidence type="ECO:0000256" key="3">
    <source>
        <dbReference type="ARBA" id="ARBA00007870"/>
    </source>
</evidence>
<dbReference type="InterPro" id="IPR008927">
    <property type="entry name" value="6-PGluconate_DH-like_C_sf"/>
</dbReference>
<reference evidence="14 15" key="1">
    <citation type="submission" date="2017-03" db="EMBL/GenBank/DDBJ databases">
        <authorList>
            <person name="Safronova V.I."/>
            <person name="Sazanova A.L."/>
            <person name="Chirak E.R."/>
        </authorList>
    </citation>
    <scope>NUCLEOTIDE SEQUENCE [LARGE SCALE GENOMIC DNA]</scope>
    <source>
        <strain evidence="14 15">Opo-243</strain>
    </source>
</reference>
<keyword evidence="15" id="KW-1185">Reference proteome</keyword>
<evidence type="ECO:0000259" key="13">
    <source>
        <dbReference type="Pfam" id="PF08546"/>
    </source>
</evidence>
<dbReference type="Proteomes" id="UP000290819">
    <property type="component" value="Unassembled WGS sequence"/>
</dbReference>
<dbReference type="SUPFAM" id="SSF48179">
    <property type="entry name" value="6-phosphogluconate dehydrogenase C-terminal domain-like"/>
    <property type="match status" value="1"/>
</dbReference>
<protein>
    <recommendedName>
        <fullName evidence="5 11">2-dehydropantoate 2-reductase</fullName>
        <ecNumber evidence="4 11">1.1.1.169</ecNumber>
    </recommendedName>
    <alternativeName>
        <fullName evidence="9 11">Ketopantoate reductase</fullName>
    </alternativeName>
</protein>
<evidence type="ECO:0000256" key="2">
    <source>
        <dbReference type="ARBA" id="ARBA00004994"/>
    </source>
</evidence>
<dbReference type="SUPFAM" id="SSF51735">
    <property type="entry name" value="NAD(P)-binding Rossmann-fold domains"/>
    <property type="match status" value="1"/>
</dbReference>
<dbReference type="InterPro" id="IPR013332">
    <property type="entry name" value="KPR_N"/>
</dbReference>
<evidence type="ECO:0000256" key="10">
    <source>
        <dbReference type="ARBA" id="ARBA00048793"/>
    </source>
</evidence>
<dbReference type="FunFam" id="1.10.1040.10:FF:000017">
    <property type="entry name" value="2-dehydropantoate 2-reductase"/>
    <property type="match status" value="1"/>
</dbReference>
<dbReference type="NCBIfam" id="NF005094">
    <property type="entry name" value="PRK06522.2-5"/>
    <property type="match status" value="1"/>
</dbReference>
<dbReference type="Gene3D" id="1.10.1040.10">
    <property type="entry name" value="N-(1-d-carboxylethyl)-l-norvaline Dehydrogenase, domain 2"/>
    <property type="match status" value="1"/>
</dbReference>
<evidence type="ECO:0000256" key="11">
    <source>
        <dbReference type="RuleBase" id="RU362068"/>
    </source>
</evidence>
<keyword evidence="7 11" id="KW-0521">NADP</keyword>
<evidence type="ECO:0000259" key="12">
    <source>
        <dbReference type="Pfam" id="PF02558"/>
    </source>
</evidence>
<feature type="domain" description="Ketopantoate reductase N-terminal" evidence="12">
    <location>
        <begin position="3"/>
        <end position="151"/>
    </location>
</feature>
<dbReference type="Pfam" id="PF02558">
    <property type="entry name" value="ApbA"/>
    <property type="match status" value="1"/>
</dbReference>
<keyword evidence="8 11" id="KW-0560">Oxidoreductase</keyword>
<feature type="domain" description="Ketopantoate reductase C-terminal" evidence="13">
    <location>
        <begin position="178"/>
        <end position="300"/>
    </location>
</feature>
<dbReference type="InterPro" id="IPR036291">
    <property type="entry name" value="NAD(P)-bd_dom_sf"/>
</dbReference>
<comment type="catalytic activity">
    <reaction evidence="10 11">
        <text>(R)-pantoate + NADP(+) = 2-dehydropantoate + NADPH + H(+)</text>
        <dbReference type="Rhea" id="RHEA:16233"/>
        <dbReference type="ChEBI" id="CHEBI:11561"/>
        <dbReference type="ChEBI" id="CHEBI:15378"/>
        <dbReference type="ChEBI" id="CHEBI:15980"/>
        <dbReference type="ChEBI" id="CHEBI:57783"/>
        <dbReference type="ChEBI" id="CHEBI:58349"/>
        <dbReference type="EC" id="1.1.1.169"/>
    </reaction>
</comment>
<dbReference type="UniPathway" id="UPA00028">
    <property type="reaction ID" value="UER00004"/>
</dbReference>
<dbReference type="NCBIfam" id="TIGR00745">
    <property type="entry name" value="apbA_panE"/>
    <property type="match status" value="1"/>
</dbReference>
<evidence type="ECO:0000256" key="5">
    <source>
        <dbReference type="ARBA" id="ARBA00019465"/>
    </source>
</evidence>
<name>A0A4Q1ULN9_9BRAD</name>
<evidence type="ECO:0000256" key="4">
    <source>
        <dbReference type="ARBA" id="ARBA00013014"/>
    </source>
</evidence>
<organism evidence="14 15">
    <name type="scientific">Bradyrhizobium betae</name>
    <dbReference type="NCBI Taxonomy" id="244734"/>
    <lineage>
        <taxon>Bacteria</taxon>
        <taxon>Pseudomonadati</taxon>
        <taxon>Pseudomonadota</taxon>
        <taxon>Alphaproteobacteria</taxon>
        <taxon>Hyphomicrobiales</taxon>
        <taxon>Nitrobacteraceae</taxon>
        <taxon>Bradyrhizobium</taxon>
    </lineage>
</organism>
<evidence type="ECO:0000313" key="15">
    <source>
        <dbReference type="Proteomes" id="UP000290819"/>
    </source>
</evidence>
<dbReference type="EC" id="1.1.1.169" evidence="4 11"/>
<dbReference type="PANTHER" id="PTHR21708:SF26">
    <property type="entry name" value="2-DEHYDROPANTOATE 2-REDUCTASE"/>
    <property type="match status" value="1"/>
</dbReference>
<evidence type="ECO:0000256" key="8">
    <source>
        <dbReference type="ARBA" id="ARBA00023002"/>
    </source>
</evidence>
<comment type="similarity">
    <text evidence="3 11">Belongs to the ketopantoate reductase family.</text>
</comment>
<dbReference type="RefSeq" id="WP_129275531.1">
    <property type="nucleotide sequence ID" value="NZ_MZXW01000054.1"/>
</dbReference>
<gene>
    <name evidence="14" type="ORF">B5V03_37590</name>
</gene>
<dbReference type="AlphaFoldDB" id="A0A4Q1ULN9"/>